<evidence type="ECO:0000256" key="1">
    <source>
        <dbReference type="ARBA" id="ARBA00001947"/>
    </source>
</evidence>
<dbReference type="InterPro" id="IPR001279">
    <property type="entry name" value="Metallo-B-lactamas"/>
</dbReference>
<dbReference type="PANTHER" id="PTHR42978">
    <property type="entry name" value="QUORUM-QUENCHING LACTONASE YTNP-RELATED-RELATED"/>
    <property type="match status" value="1"/>
</dbReference>
<evidence type="ECO:0000256" key="2">
    <source>
        <dbReference type="ARBA" id="ARBA00007749"/>
    </source>
</evidence>
<comment type="similarity">
    <text evidence="2">Belongs to the metallo-beta-lactamase superfamily.</text>
</comment>
<evidence type="ECO:0000256" key="5">
    <source>
        <dbReference type="ARBA" id="ARBA00022833"/>
    </source>
</evidence>
<dbReference type="GO" id="GO:0046872">
    <property type="term" value="F:metal ion binding"/>
    <property type="evidence" value="ECO:0007669"/>
    <property type="project" value="UniProtKB-KW"/>
</dbReference>
<dbReference type="Gene3D" id="3.60.15.10">
    <property type="entry name" value="Ribonuclease Z/Hydroxyacylglutathione hydrolase-like"/>
    <property type="match status" value="1"/>
</dbReference>
<dbReference type="Pfam" id="PF00753">
    <property type="entry name" value="Lactamase_B"/>
    <property type="match status" value="1"/>
</dbReference>
<dbReference type="GO" id="GO:0016787">
    <property type="term" value="F:hydrolase activity"/>
    <property type="evidence" value="ECO:0007669"/>
    <property type="project" value="UniProtKB-KW"/>
</dbReference>
<dbReference type="Proteomes" id="UP000294692">
    <property type="component" value="Unassembled WGS sequence"/>
</dbReference>
<keyword evidence="3" id="KW-0479">Metal-binding</keyword>
<accession>A0A4R3VE27</accession>
<dbReference type="CDD" id="cd07729">
    <property type="entry name" value="AHL_lactonase_MBL-fold"/>
    <property type="match status" value="1"/>
</dbReference>
<dbReference type="OrthoDB" id="5443440at2"/>
<keyword evidence="8" id="KW-1185">Reference proteome</keyword>
<dbReference type="AlphaFoldDB" id="A0A4R3VE27"/>
<reference evidence="7 8" key="1">
    <citation type="submission" date="2019-03" db="EMBL/GenBank/DDBJ databases">
        <title>Genomic Encyclopedia of Type Strains, Phase IV (KMG-IV): sequencing the most valuable type-strain genomes for metagenomic binning, comparative biology and taxonomic classification.</title>
        <authorList>
            <person name="Goeker M."/>
        </authorList>
    </citation>
    <scope>NUCLEOTIDE SEQUENCE [LARGE SCALE GENOMIC DNA]</scope>
    <source>
        <strain evidence="7 8">DSM 100048</strain>
    </source>
</reference>
<protein>
    <submittedName>
        <fullName evidence="7">Glyoxylase-like metal-dependent hydrolase (Beta-lactamase superfamily II)</fullName>
    </submittedName>
</protein>
<sequence>MNAAQEDEREIYEIYAVRYARMPRLRRDNFLGGDPHDAPMPMDFFVWLLRSSTRRILVDTGFNAKTARARQRDLLRCPIEALAALGVQPGDITDVILTHLHYDHAGNLDKLPNARFHIQDSEVDYATGRCMCHETMRHAYSVDDVVELIRKVYDDRVVFHDGDSQLASGIRLLRIGGHTKGLQSVQVQTGRGMVVLASDASHYYENMERGRPFPIVFSVAEMLQGYTRLAMAADSAEHIVPGHDPRVLAIYPPLSASEPDIAQLHLPPMASVPEDL</sequence>
<evidence type="ECO:0000259" key="6">
    <source>
        <dbReference type="SMART" id="SM00849"/>
    </source>
</evidence>
<evidence type="ECO:0000256" key="3">
    <source>
        <dbReference type="ARBA" id="ARBA00022723"/>
    </source>
</evidence>
<gene>
    <name evidence="7" type="ORF">EV686_102623</name>
</gene>
<dbReference type="InterPro" id="IPR051013">
    <property type="entry name" value="MBL_superfamily_lactonases"/>
</dbReference>
<name>A0A4R3VE27_9BURK</name>
<evidence type="ECO:0000313" key="7">
    <source>
        <dbReference type="EMBL" id="TCV01908.1"/>
    </source>
</evidence>
<comment type="caution">
    <text evidence="7">The sequence shown here is derived from an EMBL/GenBank/DDBJ whole genome shotgun (WGS) entry which is preliminary data.</text>
</comment>
<comment type="cofactor">
    <cofactor evidence="1">
        <name>Zn(2+)</name>
        <dbReference type="ChEBI" id="CHEBI:29105"/>
    </cofactor>
</comment>
<dbReference type="RefSeq" id="WP_132474796.1">
    <property type="nucleotide sequence ID" value="NZ_JBHRVM010000001.1"/>
</dbReference>
<proteinExistence type="inferred from homology"/>
<organism evidence="7 8">
    <name type="scientific">Paracandidimonas soli</name>
    <dbReference type="NCBI Taxonomy" id="1917182"/>
    <lineage>
        <taxon>Bacteria</taxon>
        <taxon>Pseudomonadati</taxon>
        <taxon>Pseudomonadota</taxon>
        <taxon>Betaproteobacteria</taxon>
        <taxon>Burkholderiales</taxon>
        <taxon>Alcaligenaceae</taxon>
        <taxon>Paracandidimonas</taxon>
    </lineage>
</organism>
<dbReference type="SUPFAM" id="SSF56281">
    <property type="entry name" value="Metallo-hydrolase/oxidoreductase"/>
    <property type="match status" value="1"/>
</dbReference>
<evidence type="ECO:0000313" key="8">
    <source>
        <dbReference type="Proteomes" id="UP000294692"/>
    </source>
</evidence>
<feature type="domain" description="Metallo-beta-lactamase" evidence="6">
    <location>
        <begin position="43"/>
        <end position="243"/>
    </location>
</feature>
<keyword evidence="5" id="KW-0862">Zinc</keyword>
<dbReference type="PANTHER" id="PTHR42978:SF7">
    <property type="entry name" value="METALLO-HYDROLASE RV2300C-RELATED"/>
    <property type="match status" value="1"/>
</dbReference>
<keyword evidence="4 7" id="KW-0378">Hydrolase</keyword>
<dbReference type="SMART" id="SM00849">
    <property type="entry name" value="Lactamase_B"/>
    <property type="match status" value="1"/>
</dbReference>
<dbReference type="EMBL" id="SMBX01000002">
    <property type="protein sequence ID" value="TCV01908.1"/>
    <property type="molecule type" value="Genomic_DNA"/>
</dbReference>
<evidence type="ECO:0000256" key="4">
    <source>
        <dbReference type="ARBA" id="ARBA00022801"/>
    </source>
</evidence>
<dbReference type="InterPro" id="IPR036866">
    <property type="entry name" value="RibonucZ/Hydroxyglut_hydro"/>
</dbReference>